<evidence type="ECO:0000256" key="1">
    <source>
        <dbReference type="SAM" id="MobiDB-lite"/>
    </source>
</evidence>
<organism evidence="2 3">
    <name type="scientific">Colletotrichum plurivorum</name>
    <dbReference type="NCBI Taxonomy" id="2175906"/>
    <lineage>
        <taxon>Eukaryota</taxon>
        <taxon>Fungi</taxon>
        <taxon>Dikarya</taxon>
        <taxon>Ascomycota</taxon>
        <taxon>Pezizomycotina</taxon>
        <taxon>Sordariomycetes</taxon>
        <taxon>Hypocreomycetidae</taxon>
        <taxon>Glomerellales</taxon>
        <taxon>Glomerellaceae</taxon>
        <taxon>Colletotrichum</taxon>
        <taxon>Colletotrichum orchidearum species complex</taxon>
    </lineage>
</organism>
<name>A0A8H6N6Q9_9PEZI</name>
<proteinExistence type="predicted"/>
<keyword evidence="3" id="KW-1185">Reference proteome</keyword>
<reference evidence="2" key="1">
    <citation type="journal article" date="2020" name="Phytopathology">
        <title>Genome Sequence Resources of Colletotrichum truncatum, C. plurivorum, C. musicola, and C. sojae: Four Species Pathogenic to Soybean (Glycine max).</title>
        <authorList>
            <person name="Rogerio F."/>
            <person name="Boufleur T.R."/>
            <person name="Ciampi-Guillardi M."/>
            <person name="Sukno S.A."/>
            <person name="Thon M.R."/>
            <person name="Massola Junior N.S."/>
            <person name="Baroncelli R."/>
        </authorList>
    </citation>
    <scope>NUCLEOTIDE SEQUENCE</scope>
    <source>
        <strain evidence="2">LFN00145</strain>
    </source>
</reference>
<dbReference type="EMBL" id="WIGO01000258">
    <property type="protein sequence ID" value="KAF6821491.1"/>
    <property type="molecule type" value="Genomic_DNA"/>
</dbReference>
<feature type="compositionally biased region" description="Low complexity" evidence="1">
    <location>
        <begin position="537"/>
        <end position="547"/>
    </location>
</feature>
<evidence type="ECO:0000313" key="2">
    <source>
        <dbReference type="EMBL" id="KAF6821491.1"/>
    </source>
</evidence>
<accession>A0A8H6N6Q9</accession>
<gene>
    <name evidence="2" type="ORF">CPLU01_12473</name>
</gene>
<feature type="compositionally biased region" description="Basic and acidic residues" evidence="1">
    <location>
        <begin position="512"/>
        <end position="521"/>
    </location>
</feature>
<feature type="compositionally biased region" description="Polar residues" evidence="1">
    <location>
        <begin position="522"/>
        <end position="532"/>
    </location>
</feature>
<feature type="region of interest" description="Disordered" evidence="1">
    <location>
        <begin position="34"/>
        <end position="54"/>
    </location>
</feature>
<feature type="region of interest" description="Disordered" evidence="1">
    <location>
        <begin position="509"/>
        <end position="589"/>
    </location>
</feature>
<evidence type="ECO:0000313" key="3">
    <source>
        <dbReference type="Proteomes" id="UP000654918"/>
    </source>
</evidence>
<feature type="region of interest" description="Disordered" evidence="1">
    <location>
        <begin position="85"/>
        <end position="127"/>
    </location>
</feature>
<feature type="compositionally biased region" description="Gly residues" evidence="1">
    <location>
        <begin position="548"/>
        <end position="560"/>
    </location>
</feature>
<sequence>MLDMPRWTMGTKDDDYADTSRRFIIRLPQAVRVIPGPRPTKRSGNESFCGRVDGRDLTRGDCTATVGLRQGRVCLGIMRDGLWRRSSSLDPSRPTNPSASGENTGVVDLPGEQPSPPDDGGIEKGPNLKMCHIQAPLRRGESTHLASEGAAETCLWLVPAEADPDWKKRVDVDIRRGKPEWRDKAAVQGLTITVAICVSLVIVRSRQGLTVYRTVPESGVAREIKRAVDWRPQPNGSAPEYSGMDCLMDLLWAAIKTPEGHKALIEELERCTIIRNANSKFLAFEKLETCAAIEGSLWHRPSFAFFQYLSVKDGDPRWSETDHSDSVKARRRVVKINNEEEDGRGFNAAKSIKGRCGQKEWNQRDGMDWFWCEASEYFRFKFTPSENDDIPFDSFLSFEIELPLGRPTNGTRTSHSYILIAAVRERAAPKEPDFIRVTRRTSAITTIRLFQPDGSDFFPVVEEEYSDGDWKVGAPGHTYNLYYSRTHEVFDPPTSEERALMREAWRQIKTQENAKDSRETTETASPRESTALSARHSAGGNVSSWSGGNVGANGSYGAGGNIVPRSDEANDASIGSPDQPESIEEPSMPDAQYLPPLREHRKFSRSSWLCFVRDDYDWDNNRIVDKVKRHENVKTSLLV</sequence>
<protein>
    <submittedName>
        <fullName evidence="2">Uncharacterized protein</fullName>
    </submittedName>
</protein>
<dbReference type="Proteomes" id="UP000654918">
    <property type="component" value="Unassembled WGS sequence"/>
</dbReference>
<dbReference type="AlphaFoldDB" id="A0A8H6N6Q9"/>
<comment type="caution">
    <text evidence="2">The sequence shown here is derived from an EMBL/GenBank/DDBJ whole genome shotgun (WGS) entry which is preliminary data.</text>
</comment>
<feature type="compositionally biased region" description="Polar residues" evidence="1">
    <location>
        <begin position="85"/>
        <end position="103"/>
    </location>
</feature>